<evidence type="ECO:0000256" key="1">
    <source>
        <dbReference type="SAM" id="Phobius"/>
    </source>
</evidence>
<protein>
    <recommendedName>
        <fullName evidence="4">Glycosyltransferase 2-like domain-containing protein</fullName>
    </recommendedName>
</protein>
<reference evidence="2 3" key="1">
    <citation type="submission" date="2017-09" db="EMBL/GenBank/DDBJ databases">
        <title>Depth-based differentiation of microbial function through sediment-hosted aquifers and enrichment of novel symbionts in the deep terrestrial subsurface.</title>
        <authorList>
            <person name="Probst A.J."/>
            <person name="Ladd B."/>
            <person name="Jarett J.K."/>
            <person name="Geller-Mcgrath D.E."/>
            <person name="Sieber C.M."/>
            <person name="Emerson J.B."/>
            <person name="Anantharaman K."/>
            <person name="Thomas B.C."/>
            <person name="Malmstrom R."/>
            <person name="Stieglmeier M."/>
            <person name="Klingl A."/>
            <person name="Woyke T."/>
            <person name="Ryan C.M."/>
            <person name="Banfield J.F."/>
        </authorList>
    </citation>
    <scope>NUCLEOTIDE SEQUENCE [LARGE SCALE GENOMIC DNA]</scope>
    <source>
        <strain evidence="2">CG11_big_fil_rev_8_21_14_0_20_35_14</strain>
    </source>
</reference>
<evidence type="ECO:0000313" key="2">
    <source>
        <dbReference type="EMBL" id="PIR04981.1"/>
    </source>
</evidence>
<keyword evidence="1" id="KW-0472">Membrane</keyword>
<dbReference type="PANTHER" id="PTHR36851">
    <property type="entry name" value="UNNAMED PRODUCT"/>
    <property type="match status" value="1"/>
</dbReference>
<dbReference type="EMBL" id="PCWO01000022">
    <property type="protein sequence ID" value="PIR04981.1"/>
    <property type="molecule type" value="Genomic_DNA"/>
</dbReference>
<dbReference type="AlphaFoldDB" id="A0A2H0N7V7"/>
<feature type="transmembrane region" description="Helical" evidence="1">
    <location>
        <begin position="31"/>
        <end position="63"/>
    </location>
</feature>
<feature type="transmembrane region" description="Helical" evidence="1">
    <location>
        <begin position="437"/>
        <end position="457"/>
    </location>
</feature>
<gene>
    <name evidence="2" type="ORF">COV57_01535</name>
</gene>
<keyword evidence="1" id="KW-1133">Transmembrane helix</keyword>
<name>A0A2H0N7V7_9BACT</name>
<proteinExistence type="predicted"/>
<sequence>MNILLRQLAIIIFFWFNKVVRKFFEIIPASIAWLTIVAMFLLSYLTPTFVAIFIILFDIYWLLKTIFLSFHLNHAYSEMKKNLKIDWLTKLKNLGVNKNLNINYDDVYHLILLPFYKESHEVIKESLESILNSNYDKNKFIIILGAEERAQDIAKQTAIKIKKEYEDKFYCFKITNHPANLLGEIPGKGSNESWMGKFAQAEIIDKQNIPYENILVSVFDIDTTVYQEYFGILTYKFLTCKKPLRSSYQPIPLFINNIYTTPALARVVSFSATFWQMMQQARPERLTTFSSHSMPFKALSDIGFWGKDLVSEDSRIFWQCFLHYDSDWKVEPLNYPVSMDSNATPKFWKTMKNIYKQQRRWGWGVENVPYMLEGFRQNKIIPWYKKIYWSFITLEGFHSWATNALLIFALGWLPLYLGGEHFNYSLLSYSLPEVTRFIMTLAMIGIVSSAIMSVILLPSKPKWFKWYHYLIYIIQWVLMPITLIIFGSLPGLEAQTRLALGGRFKLGFWVTPKFRNTK</sequence>
<dbReference type="Proteomes" id="UP000229893">
    <property type="component" value="Unassembled WGS sequence"/>
</dbReference>
<evidence type="ECO:0008006" key="4">
    <source>
        <dbReference type="Google" id="ProtNLM"/>
    </source>
</evidence>
<keyword evidence="1" id="KW-0812">Transmembrane</keyword>
<evidence type="ECO:0000313" key="3">
    <source>
        <dbReference type="Proteomes" id="UP000229893"/>
    </source>
</evidence>
<accession>A0A2H0N7V7</accession>
<comment type="caution">
    <text evidence="2">The sequence shown here is derived from an EMBL/GenBank/DDBJ whole genome shotgun (WGS) entry which is preliminary data.</text>
</comment>
<dbReference type="PANTHER" id="PTHR36851:SF1">
    <property type="entry name" value="GLYCO_TRANS_2-LIKE DOMAIN-CONTAINING PROTEIN"/>
    <property type="match status" value="1"/>
</dbReference>
<dbReference type="Gene3D" id="3.90.550.10">
    <property type="entry name" value="Spore Coat Polysaccharide Biosynthesis Protein SpsA, Chain A"/>
    <property type="match status" value="1"/>
</dbReference>
<feature type="transmembrane region" description="Helical" evidence="1">
    <location>
        <begin position="469"/>
        <end position="489"/>
    </location>
</feature>
<dbReference type="InterPro" id="IPR029044">
    <property type="entry name" value="Nucleotide-diphossugar_trans"/>
</dbReference>
<organism evidence="2 3">
    <name type="scientific">Candidatus Liptonbacteria bacterium CG11_big_fil_rev_8_21_14_0_20_35_14</name>
    <dbReference type="NCBI Taxonomy" id="1974634"/>
    <lineage>
        <taxon>Bacteria</taxon>
        <taxon>Candidatus Liptoniibacteriota</taxon>
    </lineage>
</organism>
<feature type="transmembrane region" description="Helical" evidence="1">
    <location>
        <begin position="387"/>
        <end position="417"/>
    </location>
</feature>